<dbReference type="EMBL" id="JACMSC010000011">
    <property type="protein sequence ID" value="KAG6501456.1"/>
    <property type="molecule type" value="Genomic_DNA"/>
</dbReference>
<dbReference type="AlphaFoldDB" id="A0A8J5G7G9"/>
<dbReference type="Proteomes" id="UP000734854">
    <property type="component" value="Unassembled WGS sequence"/>
</dbReference>
<feature type="region of interest" description="Disordered" evidence="1">
    <location>
        <begin position="76"/>
        <end position="104"/>
    </location>
</feature>
<gene>
    <name evidence="2" type="ORF">ZIOFF_041337</name>
</gene>
<protein>
    <submittedName>
        <fullName evidence="2">Uncharacterized protein</fullName>
    </submittedName>
</protein>
<accession>A0A8J5G7G9</accession>
<reference evidence="2 3" key="1">
    <citation type="submission" date="2020-08" db="EMBL/GenBank/DDBJ databases">
        <title>Plant Genome Project.</title>
        <authorList>
            <person name="Zhang R.-G."/>
        </authorList>
    </citation>
    <scope>NUCLEOTIDE SEQUENCE [LARGE SCALE GENOMIC DNA]</scope>
    <source>
        <tissue evidence="2">Rhizome</tissue>
    </source>
</reference>
<organism evidence="2 3">
    <name type="scientific">Zingiber officinale</name>
    <name type="common">Ginger</name>
    <name type="synonym">Amomum zingiber</name>
    <dbReference type="NCBI Taxonomy" id="94328"/>
    <lineage>
        <taxon>Eukaryota</taxon>
        <taxon>Viridiplantae</taxon>
        <taxon>Streptophyta</taxon>
        <taxon>Embryophyta</taxon>
        <taxon>Tracheophyta</taxon>
        <taxon>Spermatophyta</taxon>
        <taxon>Magnoliopsida</taxon>
        <taxon>Liliopsida</taxon>
        <taxon>Zingiberales</taxon>
        <taxon>Zingiberaceae</taxon>
        <taxon>Zingiber</taxon>
    </lineage>
</organism>
<evidence type="ECO:0000256" key="1">
    <source>
        <dbReference type="SAM" id="MobiDB-lite"/>
    </source>
</evidence>
<evidence type="ECO:0000313" key="3">
    <source>
        <dbReference type="Proteomes" id="UP000734854"/>
    </source>
</evidence>
<proteinExistence type="predicted"/>
<comment type="caution">
    <text evidence="2">The sequence shown here is derived from an EMBL/GenBank/DDBJ whole genome shotgun (WGS) entry which is preliminary data.</text>
</comment>
<sequence>MIKSSSGKKVKEEREEPKLEKLPPRLKSTMPTRNLFSRKDLLSHIFEFYHKLKRMAVGSKTPIGEEAEKEVNYVAESPQQDNKLLIPKANPPTPQCFPSPHGVKNAKTIANGRSPLNSKPEKAVHQEGCSNVSVAGDSGETTTDLFWFLKPYSYLE</sequence>
<feature type="region of interest" description="Disordered" evidence="1">
    <location>
        <begin position="1"/>
        <end position="31"/>
    </location>
</feature>
<dbReference type="PANTHER" id="PTHR36373">
    <property type="entry name" value="EXPRESSED PROTEIN"/>
    <property type="match status" value="1"/>
</dbReference>
<feature type="compositionally biased region" description="Basic and acidic residues" evidence="1">
    <location>
        <begin position="9"/>
        <end position="23"/>
    </location>
</feature>
<evidence type="ECO:0000313" key="2">
    <source>
        <dbReference type="EMBL" id="KAG6501456.1"/>
    </source>
</evidence>
<dbReference type="PANTHER" id="PTHR36373:SF1">
    <property type="entry name" value="EXPRESSED PROTEIN"/>
    <property type="match status" value="1"/>
</dbReference>
<keyword evidence="3" id="KW-1185">Reference proteome</keyword>
<name>A0A8J5G7G9_ZINOF</name>